<accession>X0XD73</accession>
<dbReference type="Pfam" id="PF03692">
    <property type="entry name" value="CxxCxxCC"/>
    <property type="match status" value="1"/>
</dbReference>
<organism evidence="1">
    <name type="scientific">marine sediment metagenome</name>
    <dbReference type="NCBI Taxonomy" id="412755"/>
    <lineage>
        <taxon>unclassified sequences</taxon>
        <taxon>metagenomes</taxon>
        <taxon>ecological metagenomes</taxon>
    </lineage>
</organism>
<sequence>SCTFCCDQPWRTLIEADKAQALDGHDFSAYPQLAGRSFYHQSKDDGEGRYRLAKGEGTRCLFLDTDDLCIIHKELGAQAKPHMCRQFPFLAAYTWVDERVSANYGCPSVQASEGARFVDQAEEVAELVPRRQREPKPGTSVPLDSSCLLTPDQNDALLARAVSLFDIERDGDVWSRFAELLALLVGVRERRMANAGQDDELVDLLRSGDDLPGMPEVPQIAAYAQPGQSPMGVRLLFAATLYPDTIPADAVRKMG</sequence>
<dbReference type="AlphaFoldDB" id="X0XD73"/>
<proteinExistence type="predicted"/>
<name>X0XD73_9ZZZZ</name>
<gene>
    <name evidence="1" type="ORF">S01H1_58856</name>
</gene>
<evidence type="ECO:0000313" key="1">
    <source>
        <dbReference type="EMBL" id="GAG22906.1"/>
    </source>
</evidence>
<protein>
    <recommendedName>
        <fullName evidence="2">YkgJ family cysteine cluster protein</fullName>
    </recommendedName>
</protein>
<reference evidence="1" key="1">
    <citation type="journal article" date="2014" name="Front. Microbiol.">
        <title>High frequency of phylogenetically diverse reductive dehalogenase-homologous genes in deep subseafloor sedimentary metagenomes.</title>
        <authorList>
            <person name="Kawai M."/>
            <person name="Futagami T."/>
            <person name="Toyoda A."/>
            <person name="Takaki Y."/>
            <person name="Nishi S."/>
            <person name="Hori S."/>
            <person name="Arai W."/>
            <person name="Tsubouchi T."/>
            <person name="Morono Y."/>
            <person name="Uchiyama I."/>
            <person name="Ito T."/>
            <person name="Fujiyama A."/>
            <person name="Inagaki F."/>
            <person name="Takami H."/>
        </authorList>
    </citation>
    <scope>NUCLEOTIDE SEQUENCE</scope>
    <source>
        <strain evidence="1">Expedition CK06-06</strain>
    </source>
</reference>
<dbReference type="InterPro" id="IPR005358">
    <property type="entry name" value="Puta_zinc/iron-chelating_dom"/>
</dbReference>
<dbReference type="EMBL" id="BARS01038464">
    <property type="protein sequence ID" value="GAG22906.1"/>
    <property type="molecule type" value="Genomic_DNA"/>
</dbReference>
<comment type="caution">
    <text evidence="1">The sequence shown here is derived from an EMBL/GenBank/DDBJ whole genome shotgun (WGS) entry which is preliminary data.</text>
</comment>
<feature type="non-terminal residue" evidence="1">
    <location>
        <position position="255"/>
    </location>
</feature>
<feature type="non-terminal residue" evidence="1">
    <location>
        <position position="1"/>
    </location>
</feature>
<evidence type="ECO:0008006" key="2">
    <source>
        <dbReference type="Google" id="ProtNLM"/>
    </source>
</evidence>